<dbReference type="EMBL" id="JAKILB010000005">
    <property type="protein sequence ID" value="MCL1138876.1"/>
    <property type="molecule type" value="Genomic_DNA"/>
</dbReference>
<feature type="transmembrane region" description="Helical" evidence="1">
    <location>
        <begin position="110"/>
        <end position="127"/>
    </location>
</feature>
<protein>
    <submittedName>
        <fullName evidence="2">SoxR reducing system RseC family protein</fullName>
    </submittedName>
</protein>
<reference evidence="2" key="1">
    <citation type="submission" date="2022-01" db="EMBL/GenBank/DDBJ databases">
        <title>Whole genome-based taxonomy of the Shewanellaceae.</title>
        <authorList>
            <person name="Martin-Rodriguez A.J."/>
        </authorList>
    </citation>
    <scope>NUCLEOTIDE SEQUENCE</scope>
    <source>
        <strain evidence="2">KCTC 23973</strain>
    </source>
</reference>
<dbReference type="Proteomes" id="UP001139293">
    <property type="component" value="Unassembled WGS sequence"/>
</dbReference>
<comment type="caution">
    <text evidence="2">The sequence shown here is derived from an EMBL/GenBank/DDBJ whole genome shotgun (WGS) entry which is preliminary data.</text>
</comment>
<dbReference type="InterPro" id="IPR007359">
    <property type="entry name" value="SigmaE_reg_RseC_MucC"/>
</dbReference>
<dbReference type="RefSeq" id="WP_248950004.1">
    <property type="nucleotide sequence ID" value="NZ_JAKILB010000005.1"/>
</dbReference>
<keyword evidence="1" id="KW-0812">Transmembrane</keyword>
<dbReference type="PIRSF" id="PIRSF004923">
    <property type="entry name" value="RseC"/>
    <property type="match status" value="1"/>
</dbReference>
<proteinExistence type="predicted"/>
<name>A0A9X1ZNC4_9GAMM</name>
<sequence length="154" mass="16615">MMEEVARVVANGNSGWVVVEVEMKSACNHCETSESCGTSAVSKAFSPKVQRFSIQSEQQYAKGERLKLGLPESVILKAATLVYILPLFGFFIGAFLGNLIAKLAEVHPDLFAISAGVLGGFLFWAIGKKAAKKLEEHAQPIIIKSLGKPIEIAH</sequence>
<evidence type="ECO:0000313" key="2">
    <source>
        <dbReference type="EMBL" id="MCL1138876.1"/>
    </source>
</evidence>
<dbReference type="PANTHER" id="PTHR35867">
    <property type="entry name" value="PROTEIN RSEC"/>
    <property type="match status" value="1"/>
</dbReference>
<dbReference type="Pfam" id="PF04246">
    <property type="entry name" value="RseC_MucC"/>
    <property type="match status" value="1"/>
</dbReference>
<dbReference type="AlphaFoldDB" id="A0A9X1ZNC4"/>
<dbReference type="PANTHER" id="PTHR35867:SF1">
    <property type="entry name" value="PROTEIN RSEC"/>
    <property type="match status" value="1"/>
</dbReference>
<keyword evidence="1" id="KW-0472">Membrane</keyword>
<evidence type="ECO:0000256" key="1">
    <source>
        <dbReference type="SAM" id="Phobius"/>
    </source>
</evidence>
<accession>A0A9X1ZNC4</accession>
<gene>
    <name evidence="2" type="ORF">L2740_09995</name>
</gene>
<evidence type="ECO:0000313" key="3">
    <source>
        <dbReference type="Proteomes" id="UP001139293"/>
    </source>
</evidence>
<keyword evidence="3" id="KW-1185">Reference proteome</keyword>
<keyword evidence="1" id="KW-1133">Transmembrane helix</keyword>
<organism evidence="2 3">
    <name type="scientific">Shewanella pneumatophori</name>
    <dbReference type="NCBI Taxonomy" id="314092"/>
    <lineage>
        <taxon>Bacteria</taxon>
        <taxon>Pseudomonadati</taxon>
        <taxon>Pseudomonadota</taxon>
        <taxon>Gammaproteobacteria</taxon>
        <taxon>Alteromonadales</taxon>
        <taxon>Shewanellaceae</taxon>
        <taxon>Shewanella</taxon>
    </lineage>
</organism>
<dbReference type="InterPro" id="IPR026268">
    <property type="entry name" value="RseC"/>
</dbReference>
<feature type="transmembrane region" description="Helical" evidence="1">
    <location>
        <begin position="74"/>
        <end position="98"/>
    </location>
</feature>